<proteinExistence type="predicted"/>
<dbReference type="PANTHER" id="PTHR31234">
    <property type="entry name" value="LATE EMBRYOGENESIS ABUNDANT (LEA) HYDROXYPROLINE-RICH GLYCOPROTEIN FAMILY"/>
    <property type="match status" value="1"/>
</dbReference>
<evidence type="ECO:0000259" key="6">
    <source>
        <dbReference type="Pfam" id="PF03168"/>
    </source>
</evidence>
<evidence type="ECO:0000256" key="3">
    <source>
        <dbReference type="ARBA" id="ARBA00022989"/>
    </source>
</evidence>
<keyword evidence="2 5" id="KW-0812">Transmembrane</keyword>
<gene>
    <name evidence="7" type="ORF">D5086_0000187450</name>
</gene>
<protein>
    <recommendedName>
        <fullName evidence="6">Late embryogenesis abundant protein LEA-2 subgroup domain-containing protein</fullName>
    </recommendedName>
</protein>
<comment type="caution">
    <text evidence="7">The sequence shown here is derived from an EMBL/GenBank/DDBJ whole genome shotgun (WGS) entry which is preliminary data.</text>
</comment>
<evidence type="ECO:0000256" key="1">
    <source>
        <dbReference type="ARBA" id="ARBA00004167"/>
    </source>
</evidence>
<keyword evidence="3 5" id="KW-1133">Transmembrane helix</keyword>
<organism evidence="7">
    <name type="scientific">Populus alba</name>
    <name type="common">White poplar</name>
    <dbReference type="NCBI Taxonomy" id="43335"/>
    <lineage>
        <taxon>Eukaryota</taxon>
        <taxon>Viridiplantae</taxon>
        <taxon>Streptophyta</taxon>
        <taxon>Embryophyta</taxon>
        <taxon>Tracheophyta</taxon>
        <taxon>Spermatophyta</taxon>
        <taxon>Magnoliopsida</taxon>
        <taxon>eudicotyledons</taxon>
        <taxon>Gunneridae</taxon>
        <taxon>Pentapetalae</taxon>
        <taxon>rosids</taxon>
        <taxon>fabids</taxon>
        <taxon>Malpighiales</taxon>
        <taxon>Salicaceae</taxon>
        <taxon>Saliceae</taxon>
        <taxon>Populus</taxon>
    </lineage>
</organism>
<dbReference type="GO" id="GO:0005886">
    <property type="term" value="C:plasma membrane"/>
    <property type="evidence" value="ECO:0007669"/>
    <property type="project" value="TreeGrafter"/>
</dbReference>
<sequence>MVDNQRIHPAVDVEAPPLKAPLVLRGLVASGKGSSSLSQQQPPPSLRTIPAVMQVSKLSQTTSCCCCKCICWTVGLLVLLLGIVGATTGILYLVFKPKIPNYSVDSLRISDLRLNFDMTLYAKFDVKITANNPNKKIGIYYEKGGLLSVWYTDTKLCQGSIPKFYQGHQNTTKLDVSLTGQTQYGSTLMRTLQEQQQTGRIPLDLRIDAPVSIKLGRLKLRKVKILGNCLLVVNSLSTNNLISIKASNCKFGLKL</sequence>
<dbReference type="GO" id="GO:0098542">
    <property type="term" value="P:defense response to other organism"/>
    <property type="evidence" value="ECO:0007669"/>
    <property type="project" value="InterPro"/>
</dbReference>
<dbReference type="InterPro" id="IPR004864">
    <property type="entry name" value="LEA_2"/>
</dbReference>
<evidence type="ECO:0000256" key="2">
    <source>
        <dbReference type="ARBA" id="ARBA00022692"/>
    </source>
</evidence>
<reference evidence="7" key="1">
    <citation type="submission" date="2018-10" db="EMBL/GenBank/DDBJ databases">
        <title>Population genomic analysis revealed the cold adaptation of white poplar.</title>
        <authorList>
            <person name="Liu Y.-J."/>
        </authorList>
    </citation>
    <scope>NUCLEOTIDE SEQUENCE [LARGE SCALE GENOMIC DNA]</scope>
    <source>
        <strain evidence="7">PAL-ZL1</strain>
    </source>
</reference>
<name>A0A4U5PU33_POPAL</name>
<keyword evidence="4 5" id="KW-0472">Membrane</keyword>
<feature type="domain" description="Late embryogenesis abundant protein LEA-2 subgroup" evidence="6">
    <location>
        <begin position="128"/>
        <end position="220"/>
    </location>
</feature>
<evidence type="ECO:0000256" key="4">
    <source>
        <dbReference type="ARBA" id="ARBA00023136"/>
    </source>
</evidence>
<dbReference type="Pfam" id="PF03168">
    <property type="entry name" value="LEA_2"/>
    <property type="match status" value="1"/>
</dbReference>
<evidence type="ECO:0000256" key="5">
    <source>
        <dbReference type="SAM" id="Phobius"/>
    </source>
</evidence>
<comment type="subcellular location">
    <subcellularLocation>
        <location evidence="1">Membrane</location>
        <topology evidence="1">Single-pass membrane protein</topology>
    </subcellularLocation>
</comment>
<dbReference type="AlphaFoldDB" id="A0A4U5PU33"/>
<accession>A0A4U5PU33</accession>
<dbReference type="EMBL" id="RCHU01000619">
    <property type="protein sequence ID" value="TKR99936.1"/>
    <property type="molecule type" value="Genomic_DNA"/>
</dbReference>
<evidence type="ECO:0000313" key="7">
    <source>
        <dbReference type="EMBL" id="TKR99936.1"/>
    </source>
</evidence>
<feature type="transmembrane region" description="Helical" evidence="5">
    <location>
        <begin position="72"/>
        <end position="95"/>
    </location>
</feature>
<dbReference type="STRING" id="43335.A0A4U5PU33"/>
<dbReference type="InterPro" id="IPR044839">
    <property type="entry name" value="NDR1-like"/>
</dbReference>
<dbReference type="PANTHER" id="PTHR31234:SF72">
    <property type="entry name" value="NDR1_HIN1-LIKE PROTEIN 6"/>
    <property type="match status" value="1"/>
</dbReference>